<evidence type="ECO:0000256" key="1">
    <source>
        <dbReference type="ARBA" id="ARBA00023015"/>
    </source>
</evidence>
<dbReference type="PANTHER" id="PTHR44688:SF16">
    <property type="entry name" value="DNA-BINDING TRANSCRIPTIONAL ACTIVATOR DEVR_DOSR"/>
    <property type="match status" value="1"/>
</dbReference>
<evidence type="ECO:0000259" key="4">
    <source>
        <dbReference type="PROSITE" id="PS50043"/>
    </source>
</evidence>
<dbReference type="SMART" id="SM00421">
    <property type="entry name" value="HTH_LUXR"/>
    <property type="match status" value="1"/>
</dbReference>
<evidence type="ECO:0000313" key="6">
    <source>
        <dbReference type="Proteomes" id="UP000282184"/>
    </source>
</evidence>
<dbReference type="PRINTS" id="PR00038">
    <property type="entry name" value="HTHLUXR"/>
</dbReference>
<dbReference type="PROSITE" id="PS50043">
    <property type="entry name" value="HTH_LUXR_2"/>
    <property type="match status" value="1"/>
</dbReference>
<accession>A0A3S0H641</accession>
<dbReference type="CDD" id="cd06170">
    <property type="entry name" value="LuxR_C_like"/>
    <property type="match status" value="1"/>
</dbReference>
<dbReference type="PANTHER" id="PTHR44688">
    <property type="entry name" value="DNA-BINDING TRANSCRIPTIONAL ACTIVATOR DEVR_DOSR"/>
    <property type="match status" value="1"/>
</dbReference>
<dbReference type="Gene3D" id="1.10.10.10">
    <property type="entry name" value="Winged helix-like DNA-binding domain superfamily/Winged helix DNA-binding domain"/>
    <property type="match status" value="1"/>
</dbReference>
<dbReference type="InterPro" id="IPR000792">
    <property type="entry name" value="Tscrpt_reg_LuxR_C"/>
</dbReference>
<keyword evidence="6" id="KW-1185">Reference proteome</keyword>
<name>A0A3S0H641_9BACT</name>
<feature type="domain" description="HTH luxR-type" evidence="4">
    <location>
        <begin position="31"/>
        <end position="96"/>
    </location>
</feature>
<comment type="caution">
    <text evidence="5">The sequence shown here is derived from an EMBL/GenBank/DDBJ whole genome shotgun (WGS) entry which is preliminary data.</text>
</comment>
<reference evidence="5 6" key="1">
    <citation type="submission" date="2018-12" db="EMBL/GenBank/DDBJ databases">
        <title>Hymenobacter gummosus sp. nov., isolated from a spring.</title>
        <authorList>
            <person name="Nie L."/>
        </authorList>
    </citation>
    <scope>NUCLEOTIDE SEQUENCE [LARGE SCALE GENOMIC DNA]</scope>
    <source>
        <strain evidence="5 6">KCTC 52166</strain>
    </source>
</reference>
<organism evidence="5 6">
    <name type="scientific">Hymenobacter gummosus</name>
    <dbReference type="NCBI Taxonomy" id="1776032"/>
    <lineage>
        <taxon>Bacteria</taxon>
        <taxon>Pseudomonadati</taxon>
        <taxon>Bacteroidota</taxon>
        <taxon>Cytophagia</taxon>
        <taxon>Cytophagales</taxon>
        <taxon>Hymenobacteraceae</taxon>
        <taxon>Hymenobacter</taxon>
    </lineage>
</organism>
<keyword evidence="3" id="KW-0804">Transcription</keyword>
<gene>
    <name evidence="5" type="ORF">EJV47_23540</name>
</gene>
<dbReference type="InterPro" id="IPR036388">
    <property type="entry name" value="WH-like_DNA-bd_sf"/>
</dbReference>
<sequence length="97" mass="10545">MSLLVPHFRTAVRHARTVAALRRPAAGKAVTLVPDPNLTRRELTVLGLLGQGLSDKEISRRCGISPRTVQNHLQNIYAKLGVTGRTAAVSWSLRLPA</sequence>
<dbReference type="EMBL" id="RXOF01000018">
    <property type="protein sequence ID" value="RTQ45929.1"/>
    <property type="molecule type" value="Genomic_DNA"/>
</dbReference>
<dbReference type="GO" id="GO:0003677">
    <property type="term" value="F:DNA binding"/>
    <property type="evidence" value="ECO:0007669"/>
    <property type="project" value="UniProtKB-KW"/>
</dbReference>
<dbReference type="InterPro" id="IPR016032">
    <property type="entry name" value="Sig_transdc_resp-reg_C-effctor"/>
</dbReference>
<keyword evidence="1" id="KW-0805">Transcription regulation</keyword>
<dbReference type="GO" id="GO:0006355">
    <property type="term" value="P:regulation of DNA-templated transcription"/>
    <property type="evidence" value="ECO:0007669"/>
    <property type="project" value="InterPro"/>
</dbReference>
<dbReference type="Pfam" id="PF00196">
    <property type="entry name" value="GerE"/>
    <property type="match status" value="1"/>
</dbReference>
<evidence type="ECO:0000313" key="5">
    <source>
        <dbReference type="EMBL" id="RTQ45929.1"/>
    </source>
</evidence>
<proteinExistence type="predicted"/>
<dbReference type="SUPFAM" id="SSF46894">
    <property type="entry name" value="C-terminal effector domain of the bipartite response regulators"/>
    <property type="match status" value="1"/>
</dbReference>
<dbReference type="AlphaFoldDB" id="A0A3S0H641"/>
<evidence type="ECO:0000256" key="3">
    <source>
        <dbReference type="ARBA" id="ARBA00023163"/>
    </source>
</evidence>
<dbReference type="OrthoDB" id="965844at2"/>
<dbReference type="Proteomes" id="UP000282184">
    <property type="component" value="Unassembled WGS sequence"/>
</dbReference>
<evidence type="ECO:0000256" key="2">
    <source>
        <dbReference type="ARBA" id="ARBA00023125"/>
    </source>
</evidence>
<keyword evidence="2" id="KW-0238">DNA-binding</keyword>
<protein>
    <submittedName>
        <fullName evidence="5">Response regulator transcription factor</fullName>
    </submittedName>
</protein>